<name>A0ABM1MXA7_NICVS</name>
<dbReference type="PANTHER" id="PTHR43968:SF6">
    <property type="entry name" value="GLUTATHIONE S-TRANSFERASE OMEGA"/>
    <property type="match status" value="1"/>
</dbReference>
<dbReference type="SFLD" id="SFLDG00358">
    <property type="entry name" value="Main_(cytGST)"/>
    <property type="match status" value="1"/>
</dbReference>
<dbReference type="Proteomes" id="UP000695000">
    <property type="component" value="Unplaced"/>
</dbReference>
<dbReference type="Pfam" id="PF13410">
    <property type="entry name" value="GST_C_2"/>
    <property type="match status" value="1"/>
</dbReference>
<evidence type="ECO:0000259" key="4">
    <source>
        <dbReference type="PROSITE" id="PS50405"/>
    </source>
</evidence>
<feature type="domain" description="GST C-terminal" evidence="4">
    <location>
        <begin position="105"/>
        <end position="237"/>
    </location>
</feature>
<dbReference type="InterPro" id="IPR036282">
    <property type="entry name" value="Glutathione-S-Trfase_C_sf"/>
</dbReference>
<dbReference type="Gene3D" id="1.20.1050.10">
    <property type="match status" value="1"/>
</dbReference>
<evidence type="ECO:0000259" key="3">
    <source>
        <dbReference type="PROSITE" id="PS50404"/>
    </source>
</evidence>
<dbReference type="InterPro" id="IPR036249">
    <property type="entry name" value="Thioredoxin-like_sf"/>
</dbReference>
<gene>
    <name evidence="6" type="primary">LOC108564623</name>
</gene>
<dbReference type="SUPFAM" id="SSF52833">
    <property type="entry name" value="Thioredoxin-like"/>
    <property type="match status" value="1"/>
</dbReference>
<dbReference type="PRINTS" id="PR01625">
    <property type="entry name" value="GSTRNSFRASEO"/>
</dbReference>
<dbReference type="InterPro" id="IPR005442">
    <property type="entry name" value="GST_omega"/>
</dbReference>
<dbReference type="InterPro" id="IPR010987">
    <property type="entry name" value="Glutathione-S-Trfase_C-like"/>
</dbReference>
<dbReference type="PANTHER" id="PTHR43968">
    <property type="match status" value="1"/>
</dbReference>
<reference evidence="6" key="1">
    <citation type="submission" date="2025-08" db="UniProtKB">
        <authorList>
            <consortium name="RefSeq"/>
        </authorList>
    </citation>
    <scope>IDENTIFICATION</scope>
    <source>
        <tissue evidence="6">Whole Larva</tissue>
    </source>
</reference>
<feature type="domain" description="GST N-terminal" evidence="3">
    <location>
        <begin position="21"/>
        <end position="100"/>
    </location>
</feature>
<organism evidence="5 6">
    <name type="scientific">Nicrophorus vespilloides</name>
    <name type="common">Boreal carrion beetle</name>
    <dbReference type="NCBI Taxonomy" id="110193"/>
    <lineage>
        <taxon>Eukaryota</taxon>
        <taxon>Metazoa</taxon>
        <taxon>Ecdysozoa</taxon>
        <taxon>Arthropoda</taxon>
        <taxon>Hexapoda</taxon>
        <taxon>Insecta</taxon>
        <taxon>Pterygota</taxon>
        <taxon>Neoptera</taxon>
        <taxon>Endopterygota</taxon>
        <taxon>Coleoptera</taxon>
        <taxon>Polyphaga</taxon>
        <taxon>Staphyliniformia</taxon>
        <taxon>Silphidae</taxon>
        <taxon>Nicrophorinae</taxon>
        <taxon>Nicrophorus</taxon>
    </lineage>
</organism>
<evidence type="ECO:0000313" key="5">
    <source>
        <dbReference type="Proteomes" id="UP000695000"/>
    </source>
</evidence>
<dbReference type="Pfam" id="PF13417">
    <property type="entry name" value="GST_N_3"/>
    <property type="match status" value="1"/>
</dbReference>
<proteinExistence type="inferred from homology"/>
<dbReference type="InterPro" id="IPR004045">
    <property type="entry name" value="Glutathione_S-Trfase_N"/>
</dbReference>
<accession>A0ABM1MXA7</accession>
<dbReference type="InterPro" id="IPR040079">
    <property type="entry name" value="Glutathione_S-Trfase"/>
</dbReference>
<keyword evidence="2" id="KW-0560">Oxidoreductase</keyword>
<dbReference type="InterPro" id="IPR050983">
    <property type="entry name" value="GST_Omega/HSP26"/>
</dbReference>
<dbReference type="SFLD" id="SFLDS00019">
    <property type="entry name" value="Glutathione_Transferase_(cytos"/>
    <property type="match status" value="1"/>
</dbReference>
<evidence type="ECO:0000256" key="1">
    <source>
        <dbReference type="ARBA" id="ARBA00011067"/>
    </source>
</evidence>
<keyword evidence="5" id="KW-1185">Reference proteome</keyword>
<dbReference type="GeneID" id="108564623"/>
<dbReference type="PROSITE" id="PS50404">
    <property type="entry name" value="GST_NTER"/>
    <property type="match status" value="1"/>
</dbReference>
<sequence>MHTKTKIHNYNGSKNPAAFKGKLRLYSNRFCPYAQRVHLVLDAKKLQYETVYINLVSKPEWYTKISPMGKVPALELENGDVIYESLIIANYLDEKYHQNALHPKDPLQKAKDSLLIDRFNKIVTSMNKVLLSTGRTLDDQENNIREGLDIFEYELGRRGNFFGGHKPGMLDYVIWPWVERAELLKLFNTRLSLRKDKYKKLMEWKNAMIEDNSVKKTYLDTNMHIKFLQSLRAGMPECDLILSQL</sequence>
<dbReference type="SUPFAM" id="SSF47616">
    <property type="entry name" value="GST C-terminal domain-like"/>
    <property type="match status" value="1"/>
</dbReference>
<evidence type="ECO:0000256" key="2">
    <source>
        <dbReference type="ARBA" id="ARBA00023002"/>
    </source>
</evidence>
<evidence type="ECO:0000313" key="6">
    <source>
        <dbReference type="RefSeq" id="XP_017779207.1"/>
    </source>
</evidence>
<dbReference type="Gene3D" id="3.40.30.10">
    <property type="entry name" value="Glutaredoxin"/>
    <property type="match status" value="1"/>
</dbReference>
<protein>
    <submittedName>
        <fullName evidence="6">Pyrimidodiazepine synthase-like isoform X1</fullName>
    </submittedName>
</protein>
<dbReference type="PROSITE" id="PS50405">
    <property type="entry name" value="GST_CTER"/>
    <property type="match status" value="1"/>
</dbReference>
<comment type="similarity">
    <text evidence="1">Belongs to the GST superfamily. Omega family.</text>
</comment>
<dbReference type="RefSeq" id="XP_017779207.1">
    <property type="nucleotide sequence ID" value="XM_017923718.1"/>
</dbReference>